<name>A0AAE9CDL5_9CAUD</name>
<proteinExistence type="predicted"/>
<evidence type="ECO:0000313" key="3">
    <source>
        <dbReference type="Proteomes" id="UP000827544"/>
    </source>
</evidence>
<keyword evidence="1" id="KW-0472">Membrane</keyword>
<keyword evidence="1" id="KW-0812">Transmembrane</keyword>
<dbReference type="Proteomes" id="UP000827544">
    <property type="component" value="Segment"/>
</dbReference>
<organism evidence="2 3">
    <name type="scientific">Bacillus phage vB_BanS_Nate</name>
    <dbReference type="NCBI Taxonomy" id="2894788"/>
    <lineage>
        <taxon>Viruses</taxon>
        <taxon>Duplodnaviria</taxon>
        <taxon>Heunggongvirae</taxon>
        <taxon>Uroviricota</taxon>
        <taxon>Caudoviricetes</taxon>
        <taxon>Joanripponvirinae</taxon>
        <taxon>Natevirus</taxon>
        <taxon>Natevirus nate</taxon>
    </lineage>
</organism>
<feature type="transmembrane region" description="Helical" evidence="1">
    <location>
        <begin position="6"/>
        <end position="26"/>
    </location>
</feature>
<sequence length="51" mass="5356">MLMSEVLATLIVMGGMIGIGLLTGGLKIKFLNKKERAEGKGGLVINGKKIL</sequence>
<evidence type="ECO:0000256" key="1">
    <source>
        <dbReference type="SAM" id="Phobius"/>
    </source>
</evidence>
<keyword evidence="1" id="KW-1133">Transmembrane helix</keyword>
<gene>
    <name evidence="2" type="ORF">NATE_27</name>
</gene>
<reference evidence="2" key="1">
    <citation type="submission" date="2021-10" db="EMBL/GenBank/DDBJ databases">
        <authorList>
            <person name="Lavering E.D."/>
            <person name="James R."/>
            <person name="Fairholm J.D."/>
            <person name="Ogilvie B.H."/>
            <person name="Thurgood T.L."/>
            <person name="Robison R.A."/>
            <person name="Grose J.H."/>
        </authorList>
    </citation>
    <scope>NUCLEOTIDE SEQUENCE</scope>
</reference>
<dbReference type="EMBL" id="OK499992">
    <property type="protein sequence ID" value="UGO50880.1"/>
    <property type="molecule type" value="Genomic_DNA"/>
</dbReference>
<accession>A0AAE9CDL5</accession>
<protein>
    <submittedName>
        <fullName evidence="2">Uncharacterized protein</fullName>
    </submittedName>
</protein>
<keyword evidence="3" id="KW-1185">Reference proteome</keyword>
<evidence type="ECO:0000313" key="2">
    <source>
        <dbReference type="EMBL" id="UGO50880.1"/>
    </source>
</evidence>